<dbReference type="Gramene" id="TraesARI4B03G02277190.1">
    <property type="protein sequence ID" value="TraesARI4B03G02277190.1.CDS1"/>
    <property type="gene ID" value="TraesARI4B03G02277190"/>
</dbReference>
<dbReference type="Gramene" id="TraesJUL4B03G02261290.1">
    <property type="protein sequence ID" value="TraesJUL4B03G02261290.1.CDS1"/>
    <property type="gene ID" value="TraesJUL4B03G02261290"/>
</dbReference>
<evidence type="ECO:0008006" key="3">
    <source>
        <dbReference type="Google" id="ProtNLM"/>
    </source>
</evidence>
<dbReference type="InterPro" id="IPR053151">
    <property type="entry name" value="RNase_H-like"/>
</dbReference>
<dbReference type="Gramene" id="TraesMAC4B03G02239870.1">
    <property type="protein sequence ID" value="TraesMAC4B03G02239870.1.CDS1"/>
    <property type="gene ID" value="TraesMAC4B03G02239870"/>
</dbReference>
<accession>A0A3B6ILI5</accession>
<dbReference type="InterPro" id="IPR012337">
    <property type="entry name" value="RNaseH-like_sf"/>
</dbReference>
<keyword evidence="2" id="KW-1185">Reference proteome</keyword>
<dbReference type="SUPFAM" id="SSF53098">
    <property type="entry name" value="Ribonuclease H-like"/>
    <property type="match status" value="1"/>
</dbReference>
<dbReference type="Gramene" id="TraesCAD_scaffold_059532_01G000300.1">
    <property type="protein sequence ID" value="TraesCAD_scaffold_059532_01G000300.1"/>
    <property type="gene ID" value="TraesCAD_scaffold_059532_01G000300"/>
</dbReference>
<dbReference type="EnsemblPlants" id="TraesCS4B02G050100.1">
    <property type="protein sequence ID" value="TraesCS4B02G050100.1.cds1"/>
    <property type="gene ID" value="TraesCS4B02G050100"/>
</dbReference>
<dbReference type="PANTHER" id="PTHR47723:SF24">
    <property type="entry name" value="RNASE H TYPE-1 DOMAIN-CONTAINING PROTEIN"/>
    <property type="match status" value="1"/>
</dbReference>
<dbReference type="InterPro" id="IPR044730">
    <property type="entry name" value="RNase_H-like_dom_plant"/>
</dbReference>
<sequence>MQGMALSIQHSDLPVVVQTDSSEAMSSLTNGALVHLLFGHIVREIKDLLGNREFFPQKISRLQNRVADRLAKYSRSERATAVWLGLAPSCIKDIWPLDCNSIHLQ</sequence>
<evidence type="ECO:0000313" key="1">
    <source>
        <dbReference type="EnsemblPlants" id="TraesCS4B02G050100.1.cds1"/>
    </source>
</evidence>
<dbReference type="Gramene" id="TraesCS4B03G0108800.1">
    <property type="protein sequence ID" value="TraesCS4B03G0108800.1.CDS1"/>
    <property type="gene ID" value="TraesCS4B03G0108800"/>
</dbReference>
<protein>
    <recommendedName>
        <fullName evidence="3">RNase H type-1 domain-containing protein</fullName>
    </recommendedName>
</protein>
<reference evidence="1" key="1">
    <citation type="submission" date="2018-08" db="EMBL/GenBank/DDBJ databases">
        <authorList>
            <person name="Rossello M."/>
        </authorList>
    </citation>
    <scope>NUCLEOTIDE SEQUENCE [LARGE SCALE GENOMIC DNA]</scope>
    <source>
        <strain evidence="1">cv. Chinese Spring</strain>
    </source>
</reference>
<reference evidence="1" key="2">
    <citation type="submission" date="2018-10" db="UniProtKB">
        <authorList>
            <consortium name="EnsemblPlants"/>
        </authorList>
    </citation>
    <scope>IDENTIFICATION</scope>
</reference>
<dbReference type="PANTHER" id="PTHR47723">
    <property type="entry name" value="OS05G0353850 PROTEIN"/>
    <property type="match status" value="1"/>
</dbReference>
<proteinExistence type="predicted"/>
<name>A0A3B6ILI5_WHEAT</name>
<evidence type="ECO:0000313" key="2">
    <source>
        <dbReference type="Proteomes" id="UP000019116"/>
    </source>
</evidence>
<dbReference type="Gramene" id="TraesNOR4B03G02257550.1">
    <property type="protein sequence ID" value="TraesNOR4B03G02257550.1.CDS1"/>
    <property type="gene ID" value="TraesNOR4B03G02257550"/>
</dbReference>
<organism evidence="1">
    <name type="scientific">Triticum aestivum</name>
    <name type="common">Wheat</name>
    <dbReference type="NCBI Taxonomy" id="4565"/>
    <lineage>
        <taxon>Eukaryota</taxon>
        <taxon>Viridiplantae</taxon>
        <taxon>Streptophyta</taxon>
        <taxon>Embryophyta</taxon>
        <taxon>Tracheophyta</taxon>
        <taxon>Spermatophyta</taxon>
        <taxon>Magnoliopsida</taxon>
        <taxon>Liliopsida</taxon>
        <taxon>Poales</taxon>
        <taxon>Poaceae</taxon>
        <taxon>BOP clade</taxon>
        <taxon>Pooideae</taxon>
        <taxon>Triticodae</taxon>
        <taxon>Triticeae</taxon>
        <taxon>Triticinae</taxon>
        <taxon>Triticum</taxon>
    </lineage>
</organism>
<dbReference type="Gramene" id="TraesCS4B02G050100.1">
    <property type="protein sequence ID" value="TraesCS4B02G050100.1.cds1"/>
    <property type="gene ID" value="TraesCS4B02G050100"/>
</dbReference>
<dbReference type="AlphaFoldDB" id="A0A3B6ILI5"/>
<dbReference type="Proteomes" id="UP000019116">
    <property type="component" value="Chromosome 4B"/>
</dbReference>
<dbReference type="Gramene" id="TraesCLE_scaffold_042692_01G000300.1">
    <property type="protein sequence ID" value="TraesCLE_scaffold_042692_01G000300.1"/>
    <property type="gene ID" value="TraesCLE_scaffold_042692_01G000300"/>
</dbReference>
<dbReference type="Gramene" id="TraesSTA4B03G02235560.1">
    <property type="protein sequence ID" value="TraesSTA4B03G02235560.1.CDS1"/>
    <property type="gene ID" value="TraesSTA4B03G02235560"/>
</dbReference>
<dbReference type="CDD" id="cd06222">
    <property type="entry name" value="RNase_H_like"/>
    <property type="match status" value="1"/>
</dbReference>